<dbReference type="InterPro" id="IPR002524">
    <property type="entry name" value="Cation_efflux"/>
</dbReference>
<evidence type="ECO:0000256" key="2">
    <source>
        <dbReference type="ARBA" id="ARBA00008873"/>
    </source>
</evidence>
<evidence type="ECO:0000256" key="6">
    <source>
        <dbReference type="ARBA" id="ARBA00022989"/>
    </source>
</evidence>
<comment type="subcellular location">
    <subcellularLocation>
        <location evidence="1">Membrane</location>
        <topology evidence="1">Multi-pass membrane protein</topology>
    </subcellularLocation>
</comment>
<evidence type="ECO:0000256" key="5">
    <source>
        <dbReference type="ARBA" id="ARBA00022906"/>
    </source>
</evidence>
<keyword evidence="6 9" id="KW-1133">Transmembrane helix</keyword>
<keyword evidence="4 9" id="KW-0812">Transmembrane</keyword>
<dbReference type="GO" id="GO:0005385">
    <property type="term" value="F:zinc ion transmembrane transporter activity"/>
    <property type="evidence" value="ECO:0007669"/>
    <property type="project" value="TreeGrafter"/>
</dbReference>
<dbReference type="GO" id="GO:0005886">
    <property type="term" value="C:plasma membrane"/>
    <property type="evidence" value="ECO:0007669"/>
    <property type="project" value="TreeGrafter"/>
</dbReference>
<evidence type="ECO:0000259" key="11">
    <source>
        <dbReference type="Pfam" id="PF16916"/>
    </source>
</evidence>
<reference evidence="12" key="1">
    <citation type="journal article" date="2016" name="Microbes Environ.">
        <title>In Situ Gene Expression Responsible for Sulfide Oxidation and CO2 Fixation of an Uncultured Large Sausage-Shaped Aquificae Bacterium in a Sulfidic Hot Spring.</title>
        <authorList>
            <person name="Tamazawa S."/>
            <person name="Yamamoto K."/>
            <person name="Takasaki K."/>
            <person name="Mitani Y."/>
            <person name="Hanada S."/>
            <person name="Kamagata Y."/>
            <person name="Tamaki H."/>
        </authorList>
    </citation>
    <scope>NUCLEOTIDE SEQUENCE</scope>
</reference>
<feature type="transmembrane region" description="Helical" evidence="9">
    <location>
        <begin position="52"/>
        <end position="70"/>
    </location>
</feature>
<feature type="transmembrane region" description="Helical" evidence="9">
    <location>
        <begin position="82"/>
        <end position="104"/>
    </location>
</feature>
<evidence type="ECO:0000256" key="9">
    <source>
        <dbReference type="SAM" id="Phobius"/>
    </source>
</evidence>
<feature type="domain" description="Cation efflux protein cytoplasmic" evidence="11">
    <location>
        <begin position="228"/>
        <end position="297"/>
    </location>
</feature>
<protein>
    <submittedName>
        <fullName evidence="12">Putative cation efflux system protein, CDF family</fullName>
    </submittedName>
</protein>
<keyword evidence="7" id="KW-0406">Ion transport</keyword>
<dbReference type="InterPro" id="IPR027469">
    <property type="entry name" value="Cation_efflux_TMD_sf"/>
</dbReference>
<dbReference type="PANTHER" id="PTHR11562">
    <property type="entry name" value="CATION EFFLUX PROTEIN/ ZINC TRANSPORTER"/>
    <property type="match status" value="1"/>
</dbReference>
<proteinExistence type="inferred from homology"/>
<feature type="transmembrane region" description="Helical" evidence="9">
    <location>
        <begin position="162"/>
        <end position="183"/>
    </location>
</feature>
<dbReference type="Pfam" id="PF16916">
    <property type="entry name" value="ZT_dimer"/>
    <property type="match status" value="1"/>
</dbReference>
<evidence type="ECO:0000256" key="4">
    <source>
        <dbReference type="ARBA" id="ARBA00022692"/>
    </source>
</evidence>
<dbReference type="SUPFAM" id="SSF160240">
    <property type="entry name" value="Cation efflux protein cytoplasmic domain-like"/>
    <property type="match status" value="1"/>
</dbReference>
<feature type="transmembrane region" description="Helical" evidence="9">
    <location>
        <begin position="120"/>
        <end position="141"/>
    </location>
</feature>
<feature type="transmembrane region" description="Helical" evidence="9">
    <location>
        <begin position="20"/>
        <end position="40"/>
    </location>
</feature>
<dbReference type="InterPro" id="IPR050681">
    <property type="entry name" value="CDF/SLC30A"/>
</dbReference>
<evidence type="ECO:0000256" key="3">
    <source>
        <dbReference type="ARBA" id="ARBA00022448"/>
    </source>
</evidence>
<accession>A0A146JCD8</accession>
<evidence type="ECO:0000256" key="1">
    <source>
        <dbReference type="ARBA" id="ARBA00004141"/>
    </source>
</evidence>
<dbReference type="SUPFAM" id="SSF161111">
    <property type="entry name" value="Cation efflux protein transmembrane domain-like"/>
    <property type="match status" value="1"/>
</dbReference>
<feature type="transmembrane region" description="Helical" evidence="9">
    <location>
        <begin position="189"/>
        <end position="205"/>
    </location>
</feature>
<dbReference type="Pfam" id="PF01545">
    <property type="entry name" value="Cation_efflux"/>
    <property type="match status" value="1"/>
</dbReference>
<dbReference type="EMBL" id="LC145199">
    <property type="protein sequence ID" value="BAU79856.1"/>
    <property type="molecule type" value="Genomic_DNA"/>
</dbReference>
<evidence type="ECO:0000256" key="8">
    <source>
        <dbReference type="ARBA" id="ARBA00023136"/>
    </source>
</evidence>
<dbReference type="AlphaFoldDB" id="A0A146JCD8"/>
<evidence type="ECO:0000259" key="10">
    <source>
        <dbReference type="Pfam" id="PF01545"/>
    </source>
</evidence>
<sequence>MVYKENVLKERETHDKKTKLYIAIFLNLLIVFLQILFGIYSNSVSLITDAVHNFQDVLSLVVALVAINAISKKPTLEMTYGFLKAEVMAGFINNLVLLFTLIFIKFEATVRLIHPEEVKGLYVIVFGFLAFLINLFSAIILKVHHHHEEDHHHHHEDMNIKAAYLHLMSDAVLSLAVVIGGIFIYLFSIYWIDPLLSLIFVIYIAKEVLKALKDNYHLLMEGVPKSVDLNKLIEEIEKNFPQIIEIHDLHIWGISSKDIYLSAHIVIDDLNNFTMILEDLEKFLAEKGINHITVQPEKPDRKCNILH</sequence>
<dbReference type="NCBIfam" id="TIGR01297">
    <property type="entry name" value="CDF"/>
    <property type="match status" value="1"/>
</dbReference>
<feature type="domain" description="Cation efflux protein transmembrane" evidence="10">
    <location>
        <begin position="20"/>
        <end position="220"/>
    </location>
</feature>
<dbReference type="Gene3D" id="1.20.1510.10">
    <property type="entry name" value="Cation efflux protein transmembrane domain"/>
    <property type="match status" value="1"/>
</dbReference>
<organism evidence="12">
    <name type="scientific">uncultured Aquificaceae bacterium</name>
    <dbReference type="NCBI Taxonomy" id="374108"/>
    <lineage>
        <taxon>Bacteria</taxon>
        <taxon>Pseudomonadati</taxon>
        <taxon>Aquificota</taxon>
        <taxon>Aquificia</taxon>
        <taxon>Aquificales</taxon>
        <taxon>Aquificaceae</taxon>
        <taxon>environmental samples</taxon>
    </lineage>
</organism>
<keyword evidence="3" id="KW-0813">Transport</keyword>
<keyword evidence="5" id="KW-0864">Zinc transport</keyword>
<dbReference type="InterPro" id="IPR058533">
    <property type="entry name" value="Cation_efflux_TM"/>
</dbReference>
<comment type="similarity">
    <text evidence="2">Belongs to the cation diffusion facilitator (CDF) transporter (TC 2.A.4) family. SLC30A subfamily.</text>
</comment>
<dbReference type="InterPro" id="IPR027470">
    <property type="entry name" value="Cation_efflux_CTD"/>
</dbReference>
<name>A0A146JCD8_9AQUI</name>
<evidence type="ECO:0000256" key="7">
    <source>
        <dbReference type="ARBA" id="ARBA00023065"/>
    </source>
</evidence>
<keyword evidence="5" id="KW-0862">Zinc</keyword>
<dbReference type="PANTHER" id="PTHR11562:SF17">
    <property type="entry name" value="RE54080P-RELATED"/>
    <property type="match status" value="1"/>
</dbReference>
<evidence type="ECO:0000313" key="12">
    <source>
        <dbReference type="EMBL" id="BAU79856.1"/>
    </source>
</evidence>
<dbReference type="InterPro" id="IPR036837">
    <property type="entry name" value="Cation_efflux_CTD_sf"/>
</dbReference>
<keyword evidence="8 9" id="KW-0472">Membrane</keyword>